<dbReference type="PANTHER" id="PTHR16861:SF4">
    <property type="entry name" value="SH3 DOMAIN PROTEIN (AFU_ORTHOLOGUE AFUA_1G13610)"/>
    <property type="match status" value="1"/>
</dbReference>
<reference evidence="2 3" key="1">
    <citation type="submission" date="2024-04" db="EMBL/GenBank/DDBJ databases">
        <title>Tritrichomonas musculus Genome.</title>
        <authorList>
            <person name="Alves-Ferreira E."/>
            <person name="Grigg M."/>
            <person name="Lorenzi H."/>
            <person name="Galac M."/>
        </authorList>
    </citation>
    <scope>NUCLEOTIDE SEQUENCE [LARGE SCALE GENOMIC DNA]</scope>
    <source>
        <strain evidence="2 3">EAF2021</strain>
    </source>
</reference>
<dbReference type="EMBL" id="JAPFFF010000054">
    <property type="protein sequence ID" value="KAK8838769.1"/>
    <property type="molecule type" value="Genomic_DNA"/>
</dbReference>
<dbReference type="Proteomes" id="UP001470230">
    <property type="component" value="Unassembled WGS sequence"/>
</dbReference>
<keyword evidence="1" id="KW-0812">Transmembrane</keyword>
<organism evidence="2 3">
    <name type="scientific">Tritrichomonas musculus</name>
    <dbReference type="NCBI Taxonomy" id="1915356"/>
    <lineage>
        <taxon>Eukaryota</taxon>
        <taxon>Metamonada</taxon>
        <taxon>Parabasalia</taxon>
        <taxon>Tritrichomonadida</taxon>
        <taxon>Tritrichomonadidae</taxon>
        <taxon>Tritrichomonas</taxon>
    </lineage>
</organism>
<sequence length="246" mass="26662">MNGNSEIVHKGGNLNLVLPTTGKVTVSLENEKSSFSINGEGELVIDKADSQSSSDGSLSVTNNDANKKVNLNVKDVSTKPNSKAKLQDASIWNSLTVSQSSTIDLNNVSLKTADINFDLNNNDWTPFLRGTFNDPPQNNSPAKNEDYTLVVGQFEENKCEEWLSRIDFKNFDFNSKSCEVNDEKLLSYENTKIVIKSTDKKGKGLTGGQIAGIVIGCFAAVAIVVVVVIIVIKKKKGDNKSDGESP</sequence>
<name>A0ABR2GXV7_9EUKA</name>
<keyword evidence="3" id="KW-1185">Reference proteome</keyword>
<evidence type="ECO:0008006" key="4">
    <source>
        <dbReference type="Google" id="ProtNLM"/>
    </source>
</evidence>
<evidence type="ECO:0000256" key="1">
    <source>
        <dbReference type="SAM" id="Phobius"/>
    </source>
</evidence>
<evidence type="ECO:0000313" key="3">
    <source>
        <dbReference type="Proteomes" id="UP001470230"/>
    </source>
</evidence>
<evidence type="ECO:0000313" key="2">
    <source>
        <dbReference type="EMBL" id="KAK8838769.1"/>
    </source>
</evidence>
<keyword evidence="1" id="KW-1133">Transmembrane helix</keyword>
<gene>
    <name evidence="2" type="ORF">M9Y10_032808</name>
</gene>
<comment type="caution">
    <text evidence="2">The sequence shown here is derived from an EMBL/GenBank/DDBJ whole genome shotgun (WGS) entry which is preliminary data.</text>
</comment>
<keyword evidence="1" id="KW-0472">Membrane</keyword>
<accession>A0ABR2GXV7</accession>
<proteinExistence type="predicted"/>
<feature type="transmembrane region" description="Helical" evidence="1">
    <location>
        <begin position="210"/>
        <end position="232"/>
    </location>
</feature>
<protein>
    <recommendedName>
        <fullName evidence="4">Adhesin domain-containing protein</fullName>
    </recommendedName>
</protein>
<dbReference type="PANTHER" id="PTHR16861">
    <property type="entry name" value="GLYCOPROTEIN 38"/>
    <property type="match status" value="1"/>
</dbReference>